<dbReference type="InterPro" id="IPR051447">
    <property type="entry name" value="Lipoprotein-release_system"/>
</dbReference>
<accession>A0AAU7ZWU0</accession>
<dbReference type="PANTHER" id="PTHR30489">
    <property type="entry name" value="LIPOPROTEIN-RELEASING SYSTEM TRANSMEMBRANE PROTEIN LOLE"/>
    <property type="match status" value="1"/>
</dbReference>
<dbReference type="EMBL" id="CP132942">
    <property type="protein sequence ID" value="XCB35485.1"/>
    <property type="molecule type" value="Genomic_DNA"/>
</dbReference>
<evidence type="ECO:0000256" key="4">
    <source>
        <dbReference type="ARBA" id="ARBA00022692"/>
    </source>
</evidence>
<evidence type="ECO:0000256" key="6">
    <source>
        <dbReference type="ARBA" id="ARBA00023136"/>
    </source>
</evidence>
<feature type="transmembrane region" description="Helical" evidence="7">
    <location>
        <begin position="20"/>
        <end position="45"/>
    </location>
</feature>
<dbReference type="Pfam" id="PF02687">
    <property type="entry name" value="FtsX"/>
    <property type="match status" value="1"/>
</dbReference>
<keyword evidence="5 7" id="KW-1133">Transmembrane helix</keyword>
<evidence type="ECO:0000256" key="3">
    <source>
        <dbReference type="ARBA" id="ARBA00022475"/>
    </source>
</evidence>
<dbReference type="GO" id="GO:0098797">
    <property type="term" value="C:plasma membrane protein complex"/>
    <property type="evidence" value="ECO:0007669"/>
    <property type="project" value="TreeGrafter"/>
</dbReference>
<keyword evidence="6 7" id="KW-0472">Membrane</keyword>
<name>A0AAU7ZWU0_9BACT</name>
<feature type="transmembrane region" description="Helical" evidence="7">
    <location>
        <begin position="294"/>
        <end position="320"/>
    </location>
</feature>
<gene>
    <name evidence="10" type="ORF">RBB77_11455</name>
</gene>
<sequence length="430" mass="46363">MRFEFFIAARYLRAKRRQAVVGVITAISVIGVAAGVASLIIALAITNGMRRDLQERLVGSTSHVDLMRVAGDGIRDWRSLLERLRGVPHVVAAAPGLYGQVLISKGARSGGGLVKGVIPADEKTVGDLLQNVVQGSASALEPLARRATPCADGTGPRNDCGSAVSREIPPIVIGQDMADTLGAKVGDGVLVTSPQGELTPLGLVPKYERFQVAGIFKSGFYQYDSSYAFLRLADAQSLFSEPDLISVISFKVDDLYHADRVGRVIEDAAGKGFQTTNWMEQNRELFRALKLEQVVTFIVLALIVCVAALNILIALTMMVMEKTRDIAVLMSFGVRADQVRRIFLMQGLLISVIGTVLGLILGYGLSWLGGHYRFIRLDAAVYSIDYLPFAPRVWDAVIVAAVSLGVSLIATIYPSVSAAKVLPAEALRYE</sequence>
<reference evidence="10" key="2">
    <citation type="journal article" date="2024" name="Environ. Microbiol.">
        <title>Genome analysis and description of Tunturibacter gen. nov. expands the diversity of Terriglobia in tundra soils.</title>
        <authorList>
            <person name="Messyasz A."/>
            <person name="Mannisto M.K."/>
            <person name="Kerkhof L.J."/>
            <person name="Haggblom M.M."/>
        </authorList>
    </citation>
    <scope>NUCLEOTIDE SEQUENCE</scope>
    <source>
        <strain evidence="10">X5P6</strain>
    </source>
</reference>
<dbReference type="PANTHER" id="PTHR30489:SF0">
    <property type="entry name" value="LIPOPROTEIN-RELEASING SYSTEM TRANSMEMBRANE PROTEIN LOLE"/>
    <property type="match status" value="1"/>
</dbReference>
<evidence type="ECO:0000256" key="2">
    <source>
        <dbReference type="ARBA" id="ARBA00005236"/>
    </source>
</evidence>
<comment type="subcellular location">
    <subcellularLocation>
        <location evidence="1">Cell membrane</location>
        <topology evidence="1">Multi-pass membrane protein</topology>
    </subcellularLocation>
</comment>
<comment type="similarity">
    <text evidence="2">Belongs to the ABC-4 integral membrane protein family. LolC/E subfamily.</text>
</comment>
<evidence type="ECO:0000256" key="5">
    <source>
        <dbReference type="ARBA" id="ARBA00022989"/>
    </source>
</evidence>
<feature type="domain" description="ABC3 transporter permease C-terminal" evidence="8">
    <location>
        <begin position="298"/>
        <end position="420"/>
    </location>
</feature>
<protein>
    <submittedName>
        <fullName evidence="10">ABC transporter permease</fullName>
    </submittedName>
</protein>
<feature type="transmembrane region" description="Helical" evidence="7">
    <location>
        <begin position="341"/>
        <end position="365"/>
    </location>
</feature>
<evidence type="ECO:0000259" key="9">
    <source>
        <dbReference type="Pfam" id="PF12704"/>
    </source>
</evidence>
<organism evidence="10">
    <name type="scientific">Tunturiibacter psychrotolerans</name>
    <dbReference type="NCBI Taxonomy" id="3069686"/>
    <lineage>
        <taxon>Bacteria</taxon>
        <taxon>Pseudomonadati</taxon>
        <taxon>Acidobacteriota</taxon>
        <taxon>Terriglobia</taxon>
        <taxon>Terriglobales</taxon>
        <taxon>Acidobacteriaceae</taxon>
        <taxon>Tunturiibacter</taxon>
    </lineage>
</organism>
<dbReference type="RefSeq" id="WP_353067558.1">
    <property type="nucleotide sequence ID" value="NZ_CP132942.1"/>
</dbReference>
<evidence type="ECO:0000256" key="7">
    <source>
        <dbReference type="SAM" id="Phobius"/>
    </source>
</evidence>
<evidence type="ECO:0000259" key="8">
    <source>
        <dbReference type="Pfam" id="PF02687"/>
    </source>
</evidence>
<dbReference type="InterPro" id="IPR025857">
    <property type="entry name" value="MacB_PCD"/>
</dbReference>
<evidence type="ECO:0000313" key="10">
    <source>
        <dbReference type="EMBL" id="XCB35485.1"/>
    </source>
</evidence>
<dbReference type="InterPro" id="IPR003838">
    <property type="entry name" value="ABC3_permease_C"/>
</dbReference>
<keyword evidence="3" id="KW-1003">Cell membrane</keyword>
<feature type="domain" description="MacB-like periplasmic core" evidence="9">
    <location>
        <begin position="25"/>
        <end position="261"/>
    </location>
</feature>
<dbReference type="GO" id="GO:0044874">
    <property type="term" value="P:lipoprotein localization to outer membrane"/>
    <property type="evidence" value="ECO:0007669"/>
    <property type="project" value="TreeGrafter"/>
</dbReference>
<feature type="transmembrane region" description="Helical" evidence="7">
    <location>
        <begin position="393"/>
        <end position="413"/>
    </location>
</feature>
<evidence type="ECO:0000256" key="1">
    <source>
        <dbReference type="ARBA" id="ARBA00004651"/>
    </source>
</evidence>
<dbReference type="KEGG" id="tpsc:RBB77_11455"/>
<dbReference type="Pfam" id="PF12704">
    <property type="entry name" value="MacB_PCD"/>
    <property type="match status" value="1"/>
</dbReference>
<keyword evidence="4 7" id="KW-0812">Transmembrane</keyword>
<dbReference type="AlphaFoldDB" id="A0AAU7ZWU0"/>
<proteinExistence type="inferred from homology"/>
<reference evidence="10" key="1">
    <citation type="submission" date="2023-08" db="EMBL/GenBank/DDBJ databases">
        <authorList>
            <person name="Messyasz A."/>
            <person name="Mannisto M.K."/>
            <person name="Kerkhof L.J."/>
            <person name="Haggblom M."/>
        </authorList>
    </citation>
    <scope>NUCLEOTIDE SEQUENCE</scope>
    <source>
        <strain evidence="10">X5P6</strain>
    </source>
</reference>